<evidence type="ECO:0000256" key="1">
    <source>
        <dbReference type="ARBA" id="ARBA00022737"/>
    </source>
</evidence>
<organism evidence="4 5">
    <name type="scientific">Candidatus Sulfotelmatobacter kueseliae</name>
    <dbReference type="NCBI Taxonomy" id="2042962"/>
    <lineage>
        <taxon>Bacteria</taxon>
        <taxon>Pseudomonadati</taxon>
        <taxon>Acidobacteriota</taxon>
        <taxon>Terriglobia</taxon>
        <taxon>Terriglobales</taxon>
        <taxon>Candidatus Korobacteraceae</taxon>
        <taxon>Candidatus Sulfotelmatobacter</taxon>
    </lineage>
</organism>
<feature type="repeat" description="TPR" evidence="3">
    <location>
        <begin position="344"/>
        <end position="377"/>
    </location>
</feature>
<dbReference type="Pfam" id="PF13429">
    <property type="entry name" value="TPR_15"/>
    <property type="match status" value="1"/>
</dbReference>
<accession>A0A2U3L540</accession>
<dbReference type="PANTHER" id="PTHR44858">
    <property type="entry name" value="TETRATRICOPEPTIDE REPEAT PROTEIN 6"/>
    <property type="match status" value="1"/>
</dbReference>
<dbReference type="SMART" id="SM00028">
    <property type="entry name" value="TPR"/>
    <property type="match status" value="13"/>
</dbReference>
<dbReference type="InterPro" id="IPR019734">
    <property type="entry name" value="TPR_rpt"/>
</dbReference>
<evidence type="ECO:0000313" key="4">
    <source>
        <dbReference type="EMBL" id="SPF47033.1"/>
    </source>
</evidence>
<feature type="repeat" description="TPR" evidence="3">
    <location>
        <begin position="209"/>
        <end position="242"/>
    </location>
</feature>
<dbReference type="Proteomes" id="UP000238701">
    <property type="component" value="Unassembled WGS sequence"/>
</dbReference>
<keyword evidence="1" id="KW-0677">Repeat</keyword>
<protein>
    <submittedName>
        <fullName evidence="4">Tetratricopeptide repeat protein</fullName>
    </submittedName>
</protein>
<feature type="repeat" description="TPR" evidence="3">
    <location>
        <begin position="378"/>
        <end position="411"/>
    </location>
</feature>
<dbReference type="Pfam" id="PF13424">
    <property type="entry name" value="TPR_12"/>
    <property type="match status" value="1"/>
</dbReference>
<feature type="repeat" description="TPR" evidence="3">
    <location>
        <begin position="276"/>
        <end position="309"/>
    </location>
</feature>
<dbReference type="InterPro" id="IPR011990">
    <property type="entry name" value="TPR-like_helical_dom_sf"/>
</dbReference>
<dbReference type="Gene3D" id="1.25.40.10">
    <property type="entry name" value="Tetratricopeptide repeat domain"/>
    <property type="match status" value="5"/>
</dbReference>
<evidence type="ECO:0000313" key="5">
    <source>
        <dbReference type="Proteomes" id="UP000238701"/>
    </source>
</evidence>
<reference evidence="5" key="1">
    <citation type="submission" date="2018-02" db="EMBL/GenBank/DDBJ databases">
        <authorList>
            <person name="Hausmann B."/>
        </authorList>
    </citation>
    <scope>NUCLEOTIDE SEQUENCE [LARGE SCALE GENOMIC DNA]</scope>
    <source>
        <strain evidence="5">Peat soil MAG SbA1</strain>
    </source>
</reference>
<sequence length="736" mass="82478">MVFSHPVSGRGRIKVPFLWWLCIQLAEVSGTRLRIFRSSMNRLFCLFSLIAVLAAAAVGQTSPSSPSGSTPSDAAAAQSAPRKIDRAAAYYHYALAHYYEEMVTAYGRSDLANSAIQEYRLAIEADPTAEFLTSGLAELYVKTGRIRDAVLEAQDMIKRDPKNLEAHKLLGRIYLRSLGDMPGGSGSENMLKLAIEQYEQIVQLEPNNVDNHLLLGRLYRLNNDMQKAETELKTAIKLDPSSEDAVTTLAILYTDEGDTAHALQVLSAVPDSARSAKLYAALGTAYEQRKDYKSAIDAYRHAVMLDRDNLDAIRGLADNLQNDGQLDAALEQYKVIVDSNPEDAQSFVRMAEIYRRQGQYDLALENLKRADGLAPDTVDVPYNMAAVYQSQGRYDDAIKLLQDLLKKSEKSDPNYSQAERNNRAIFLERLGMVYREQENYTAAADTFRKMLFLGDENERSGYQEIIDTYREAKQWPQATAAAKEAVEKMPDDRDLRMVLDSQLADTGEADKAIADVRSMLKGDASDREVYMRLGIMYSRVKRWKDAEEALNKAEQLSAKTDDKAAVWFLYGDTLQRQKKFDEAEAEFRKVLASVPPADPQIAATLNYLGYMNADRGVKLEESLNYIKQALSFEPNNGAYLDSLGWVYFKLGKYDLAEEALNKAAVHMGSDPTVQEHLGDLYQKTGRLKLAAAHWERSVQEWNKTVPAEQDSEAFAKVQQKLDAAKVKLAKEESGKQ</sequence>
<evidence type="ECO:0000256" key="3">
    <source>
        <dbReference type="PROSITE-ProRule" id="PRU00339"/>
    </source>
</evidence>
<dbReference type="PANTHER" id="PTHR44858:SF1">
    <property type="entry name" value="UDP-N-ACETYLGLUCOSAMINE--PEPTIDE N-ACETYLGLUCOSAMINYLTRANSFERASE SPINDLY-RELATED"/>
    <property type="match status" value="1"/>
</dbReference>
<keyword evidence="2 3" id="KW-0802">TPR repeat</keyword>
<dbReference type="Pfam" id="PF13432">
    <property type="entry name" value="TPR_16"/>
    <property type="match status" value="2"/>
</dbReference>
<dbReference type="EMBL" id="OMOD01000167">
    <property type="protein sequence ID" value="SPF47033.1"/>
    <property type="molecule type" value="Genomic_DNA"/>
</dbReference>
<dbReference type="InterPro" id="IPR050498">
    <property type="entry name" value="Ycf3"/>
</dbReference>
<dbReference type="PROSITE" id="PS50005">
    <property type="entry name" value="TPR"/>
    <property type="match status" value="7"/>
</dbReference>
<feature type="repeat" description="TPR" evidence="3">
    <location>
        <begin position="564"/>
        <end position="597"/>
    </location>
</feature>
<dbReference type="PROSITE" id="PS50293">
    <property type="entry name" value="TPR_REGION"/>
    <property type="match status" value="1"/>
</dbReference>
<evidence type="ECO:0000256" key="2">
    <source>
        <dbReference type="ARBA" id="ARBA00022803"/>
    </source>
</evidence>
<dbReference type="SUPFAM" id="SSF48452">
    <property type="entry name" value="TPR-like"/>
    <property type="match status" value="3"/>
</dbReference>
<name>A0A2U3L540_9BACT</name>
<feature type="repeat" description="TPR" evidence="3">
    <location>
        <begin position="527"/>
        <end position="560"/>
    </location>
</feature>
<gene>
    <name evidence="4" type="ORF">SBA1_700026</name>
</gene>
<proteinExistence type="predicted"/>
<dbReference type="OrthoDB" id="9766710at2"/>
<feature type="repeat" description="TPR" evidence="3">
    <location>
        <begin position="424"/>
        <end position="457"/>
    </location>
</feature>
<dbReference type="AlphaFoldDB" id="A0A2U3L540"/>
<dbReference type="Pfam" id="PF14559">
    <property type="entry name" value="TPR_19"/>
    <property type="match status" value="1"/>
</dbReference>